<dbReference type="EMBL" id="CP158297">
    <property type="protein sequence ID" value="XBV83689.1"/>
    <property type="molecule type" value="Genomic_DNA"/>
</dbReference>
<gene>
    <name evidence="1" type="ORF">ABOD76_03100</name>
</gene>
<sequence>MTVPALKLDSVQVTRRAGRLLVALTLLAIHGMSLVHARAALQPVCPLGSACTQPVSSGR</sequence>
<organism evidence="1">
    <name type="scientific">Deinococcus sonorensis KR-87</name>
    <dbReference type="NCBI Taxonomy" id="694439"/>
    <lineage>
        <taxon>Bacteria</taxon>
        <taxon>Thermotogati</taxon>
        <taxon>Deinococcota</taxon>
        <taxon>Deinococci</taxon>
        <taxon>Deinococcales</taxon>
        <taxon>Deinococcaceae</taxon>
        <taxon>Deinococcus</taxon>
    </lineage>
</organism>
<dbReference type="AlphaFoldDB" id="A0AAU7U5F5"/>
<geneLocation type="plasmid" evidence="1">
    <name>pDson01</name>
</geneLocation>
<accession>A0AAU7U5F5</accession>
<evidence type="ECO:0000313" key="1">
    <source>
        <dbReference type="EMBL" id="XBV83689.1"/>
    </source>
</evidence>
<keyword evidence="1" id="KW-0614">Plasmid</keyword>
<protein>
    <submittedName>
        <fullName evidence="1">Uncharacterized protein</fullName>
    </submittedName>
</protein>
<dbReference type="KEGG" id="dsc:ABOD76_03100"/>
<dbReference type="RefSeq" id="WP_350241357.1">
    <property type="nucleotide sequence ID" value="NZ_CP158297.1"/>
</dbReference>
<reference evidence="1" key="1">
    <citation type="submission" date="2024-06" db="EMBL/GenBank/DDBJ databases">
        <title>Draft Genome Sequence of Deinococcus sonorensis Type Strain KR-87, a Biofilm Producing Representative of the Genus Deinococcus.</title>
        <authorList>
            <person name="Boren L.S."/>
            <person name="Grosso R.A."/>
            <person name="Hugenberg-Cox A.N."/>
            <person name="Hill J.T.E."/>
            <person name="Albert C.M."/>
            <person name="Tuohy J.M."/>
        </authorList>
    </citation>
    <scope>NUCLEOTIDE SEQUENCE</scope>
    <source>
        <strain evidence="1">KR-87</strain>
        <plasmid evidence="1">pDson01</plasmid>
    </source>
</reference>
<proteinExistence type="predicted"/>
<name>A0AAU7U5F5_9DEIO</name>